<evidence type="ECO:0008006" key="3">
    <source>
        <dbReference type="Google" id="ProtNLM"/>
    </source>
</evidence>
<feature type="transmembrane region" description="Helical" evidence="1">
    <location>
        <begin position="39"/>
        <end position="65"/>
    </location>
</feature>
<organism evidence="2">
    <name type="scientific">marine metagenome</name>
    <dbReference type="NCBI Taxonomy" id="408172"/>
    <lineage>
        <taxon>unclassified sequences</taxon>
        <taxon>metagenomes</taxon>
        <taxon>ecological metagenomes</taxon>
    </lineage>
</organism>
<dbReference type="Pfam" id="PF07690">
    <property type="entry name" value="MFS_1"/>
    <property type="match status" value="1"/>
</dbReference>
<feature type="transmembrane region" description="Helical" evidence="1">
    <location>
        <begin position="163"/>
        <end position="186"/>
    </location>
</feature>
<keyword evidence="1" id="KW-0472">Membrane</keyword>
<dbReference type="InterPro" id="IPR036259">
    <property type="entry name" value="MFS_trans_sf"/>
</dbReference>
<name>A0A382ZSJ6_9ZZZZ</name>
<dbReference type="EMBL" id="UINC01186249">
    <property type="protein sequence ID" value="SVD98383.1"/>
    <property type="molecule type" value="Genomic_DNA"/>
</dbReference>
<protein>
    <recommendedName>
        <fullName evidence="3">Major facilitator superfamily (MFS) profile domain-containing protein</fullName>
    </recommendedName>
</protein>
<proteinExistence type="predicted"/>
<keyword evidence="1" id="KW-0812">Transmembrane</keyword>
<dbReference type="GO" id="GO:0022857">
    <property type="term" value="F:transmembrane transporter activity"/>
    <property type="evidence" value="ECO:0007669"/>
    <property type="project" value="InterPro"/>
</dbReference>
<dbReference type="Gene3D" id="1.20.1250.20">
    <property type="entry name" value="MFS general substrate transporter like domains"/>
    <property type="match status" value="1"/>
</dbReference>
<feature type="transmembrane region" description="Helical" evidence="1">
    <location>
        <begin position="198"/>
        <end position="218"/>
    </location>
</feature>
<keyword evidence="1" id="KW-1133">Transmembrane helix</keyword>
<gene>
    <name evidence="2" type="ORF">METZ01_LOCUS451237</name>
</gene>
<feature type="transmembrane region" description="Helical" evidence="1">
    <location>
        <begin position="71"/>
        <end position="93"/>
    </location>
</feature>
<reference evidence="2" key="1">
    <citation type="submission" date="2018-05" db="EMBL/GenBank/DDBJ databases">
        <authorList>
            <person name="Lanie J.A."/>
            <person name="Ng W.-L."/>
            <person name="Kazmierczak K.M."/>
            <person name="Andrzejewski T.M."/>
            <person name="Davidsen T.M."/>
            <person name="Wayne K.J."/>
            <person name="Tettelin H."/>
            <person name="Glass J.I."/>
            <person name="Rusch D."/>
            <person name="Podicherti R."/>
            <person name="Tsui H.-C.T."/>
            <person name="Winkler M.E."/>
        </authorList>
    </citation>
    <scope>NUCLEOTIDE SEQUENCE</scope>
</reference>
<dbReference type="AlphaFoldDB" id="A0A382ZSJ6"/>
<evidence type="ECO:0000313" key="2">
    <source>
        <dbReference type="EMBL" id="SVD98383.1"/>
    </source>
</evidence>
<sequence length="224" mass="23890">LPLGLGPLSGATKKEAISAPIVGKGGSGVTLKEALTSPLFYLLIPGFLVPSFLDTALAFHVLLVAELKQWPGVWVLSGYAIYGVMSIIASICAGPILDKFGSKQLLNYSLGPSVLGLIVLIYCNHPIWAFVYLGLFGIVSGLRMTLIPFALSELYGIRYIASIRSFVAALSVFASALGPPVLGMFLDLDFTITTIGMIYILYLIPAIGLTMIATWLYVGKAKKS</sequence>
<dbReference type="SUPFAM" id="SSF103473">
    <property type="entry name" value="MFS general substrate transporter"/>
    <property type="match status" value="1"/>
</dbReference>
<feature type="non-terminal residue" evidence="2">
    <location>
        <position position="1"/>
    </location>
</feature>
<feature type="transmembrane region" description="Helical" evidence="1">
    <location>
        <begin position="128"/>
        <end position="151"/>
    </location>
</feature>
<accession>A0A382ZSJ6</accession>
<dbReference type="InterPro" id="IPR011701">
    <property type="entry name" value="MFS"/>
</dbReference>
<evidence type="ECO:0000256" key="1">
    <source>
        <dbReference type="SAM" id="Phobius"/>
    </source>
</evidence>